<evidence type="ECO:0000256" key="5">
    <source>
        <dbReference type="ARBA" id="ARBA00022597"/>
    </source>
</evidence>
<dbReference type="EMBL" id="JACHHN010000001">
    <property type="protein sequence ID" value="MBB5189320.1"/>
    <property type="molecule type" value="Genomic_DNA"/>
</dbReference>
<dbReference type="InterPro" id="IPR027417">
    <property type="entry name" value="P-loop_NTPase"/>
</dbReference>
<evidence type="ECO:0000256" key="10">
    <source>
        <dbReference type="ARBA" id="ARBA00023136"/>
    </source>
</evidence>
<accession>A0A840RAF8</accession>
<dbReference type="SUPFAM" id="SSF52540">
    <property type="entry name" value="P-loop containing nucleoside triphosphate hydrolases"/>
    <property type="match status" value="2"/>
</dbReference>
<evidence type="ECO:0000256" key="4">
    <source>
        <dbReference type="ARBA" id="ARBA00022519"/>
    </source>
</evidence>
<comment type="subcellular location">
    <subcellularLocation>
        <location evidence="1">Cell membrane</location>
        <topology evidence="1">Peripheral membrane protein</topology>
    </subcellularLocation>
</comment>
<dbReference type="Pfam" id="PF00005">
    <property type="entry name" value="ABC_tran"/>
    <property type="match status" value="2"/>
</dbReference>
<organism evidence="12 13">
    <name type="scientific">Silvimonas terrae</name>
    <dbReference type="NCBI Taxonomy" id="300266"/>
    <lineage>
        <taxon>Bacteria</taxon>
        <taxon>Pseudomonadati</taxon>
        <taxon>Pseudomonadota</taxon>
        <taxon>Betaproteobacteria</taxon>
        <taxon>Neisseriales</taxon>
        <taxon>Chitinibacteraceae</taxon>
        <taxon>Silvimonas</taxon>
    </lineage>
</organism>
<keyword evidence="3" id="KW-1003">Cell membrane</keyword>
<keyword evidence="6" id="KW-0677">Repeat</keyword>
<keyword evidence="9" id="KW-1278">Translocase</keyword>
<keyword evidence="10" id="KW-0472">Membrane</keyword>
<dbReference type="Gene3D" id="3.40.50.300">
    <property type="entry name" value="P-loop containing nucleotide triphosphate hydrolases"/>
    <property type="match status" value="2"/>
</dbReference>
<keyword evidence="8 12" id="KW-0067">ATP-binding</keyword>
<protein>
    <submittedName>
        <fullName evidence="12">L-arabinose transport system ATP-binding protein</fullName>
    </submittedName>
</protein>
<name>A0A840RAF8_9NEIS</name>
<evidence type="ECO:0000256" key="9">
    <source>
        <dbReference type="ARBA" id="ARBA00022967"/>
    </source>
</evidence>
<keyword evidence="2" id="KW-0813">Transport</keyword>
<dbReference type="SMART" id="SM00382">
    <property type="entry name" value="AAA"/>
    <property type="match status" value="2"/>
</dbReference>
<keyword evidence="7" id="KW-0547">Nucleotide-binding</keyword>
<keyword evidence="13" id="KW-1185">Reference proteome</keyword>
<dbReference type="PANTHER" id="PTHR43790">
    <property type="entry name" value="CARBOHYDRATE TRANSPORT ATP-BINDING PROTEIN MG119-RELATED"/>
    <property type="match status" value="1"/>
</dbReference>
<evidence type="ECO:0000256" key="8">
    <source>
        <dbReference type="ARBA" id="ARBA00022840"/>
    </source>
</evidence>
<dbReference type="NCBIfam" id="NF008442">
    <property type="entry name" value="PRK11288.1"/>
    <property type="match status" value="1"/>
</dbReference>
<dbReference type="Proteomes" id="UP000543030">
    <property type="component" value="Unassembled WGS sequence"/>
</dbReference>
<evidence type="ECO:0000256" key="6">
    <source>
        <dbReference type="ARBA" id="ARBA00022737"/>
    </source>
</evidence>
<feature type="domain" description="ABC transporter" evidence="11">
    <location>
        <begin position="4"/>
        <end position="239"/>
    </location>
</feature>
<dbReference type="GO" id="GO:0005886">
    <property type="term" value="C:plasma membrane"/>
    <property type="evidence" value="ECO:0007669"/>
    <property type="project" value="UniProtKB-SubCell"/>
</dbReference>
<dbReference type="PROSITE" id="PS00211">
    <property type="entry name" value="ABC_TRANSPORTER_1"/>
    <property type="match status" value="1"/>
</dbReference>
<dbReference type="AlphaFoldDB" id="A0A840RAF8"/>
<dbReference type="RefSeq" id="WP_246428518.1">
    <property type="nucleotide sequence ID" value="NZ_JACHHN010000001.1"/>
</dbReference>
<dbReference type="CDD" id="cd03216">
    <property type="entry name" value="ABC_Carb_Monos_I"/>
    <property type="match status" value="1"/>
</dbReference>
<dbReference type="GO" id="GO:0005524">
    <property type="term" value="F:ATP binding"/>
    <property type="evidence" value="ECO:0007669"/>
    <property type="project" value="UniProtKB-KW"/>
</dbReference>
<dbReference type="CDD" id="cd03215">
    <property type="entry name" value="ABC_Carb_Monos_II"/>
    <property type="match status" value="1"/>
</dbReference>
<keyword evidence="4" id="KW-0997">Cell inner membrane</keyword>
<feature type="domain" description="ABC transporter" evidence="11">
    <location>
        <begin position="239"/>
        <end position="496"/>
    </location>
</feature>
<evidence type="ECO:0000256" key="7">
    <source>
        <dbReference type="ARBA" id="ARBA00022741"/>
    </source>
</evidence>
<dbReference type="InterPro" id="IPR003593">
    <property type="entry name" value="AAA+_ATPase"/>
</dbReference>
<gene>
    <name evidence="12" type="ORF">HNQ50_000030</name>
</gene>
<dbReference type="PANTHER" id="PTHR43790:SF6">
    <property type="entry name" value="ARABINOSE IMPORT ATP-BINDING PROTEIN ARAG"/>
    <property type="match status" value="1"/>
</dbReference>
<evidence type="ECO:0000313" key="13">
    <source>
        <dbReference type="Proteomes" id="UP000543030"/>
    </source>
</evidence>
<evidence type="ECO:0000256" key="1">
    <source>
        <dbReference type="ARBA" id="ARBA00004202"/>
    </source>
</evidence>
<dbReference type="PROSITE" id="PS50893">
    <property type="entry name" value="ABC_TRANSPORTER_2"/>
    <property type="match status" value="2"/>
</dbReference>
<dbReference type="FunFam" id="3.40.50.300:FF:000127">
    <property type="entry name" value="Ribose import ATP-binding protein RbsA"/>
    <property type="match status" value="1"/>
</dbReference>
<reference evidence="12 13" key="1">
    <citation type="submission" date="2020-08" db="EMBL/GenBank/DDBJ databases">
        <title>Genomic Encyclopedia of Type Strains, Phase IV (KMG-IV): sequencing the most valuable type-strain genomes for metagenomic binning, comparative biology and taxonomic classification.</title>
        <authorList>
            <person name="Goeker M."/>
        </authorList>
    </citation>
    <scope>NUCLEOTIDE SEQUENCE [LARGE SCALE GENOMIC DNA]</scope>
    <source>
        <strain evidence="12 13">DSM 18233</strain>
    </source>
</reference>
<evidence type="ECO:0000256" key="3">
    <source>
        <dbReference type="ARBA" id="ARBA00022475"/>
    </source>
</evidence>
<dbReference type="GO" id="GO:0016887">
    <property type="term" value="F:ATP hydrolysis activity"/>
    <property type="evidence" value="ECO:0007669"/>
    <property type="project" value="InterPro"/>
</dbReference>
<proteinExistence type="predicted"/>
<comment type="caution">
    <text evidence="12">The sequence shown here is derived from an EMBL/GenBank/DDBJ whole genome shotgun (WGS) entry which is preliminary data.</text>
</comment>
<dbReference type="InterPro" id="IPR017871">
    <property type="entry name" value="ABC_transporter-like_CS"/>
</dbReference>
<dbReference type="InterPro" id="IPR050107">
    <property type="entry name" value="ABC_carbohydrate_import_ATPase"/>
</dbReference>
<evidence type="ECO:0000259" key="11">
    <source>
        <dbReference type="PROSITE" id="PS50893"/>
    </source>
</evidence>
<keyword evidence="5" id="KW-0762">Sugar transport</keyword>
<evidence type="ECO:0000256" key="2">
    <source>
        <dbReference type="ARBA" id="ARBA00022448"/>
    </source>
</evidence>
<sequence length="505" mass="55994">MSYLEFRSISKSFPGVKALQDISFALEKGKVHGLLGENGAGKSTLLKILGGEYIPEEGQVFVDGKLQAFHNSRDAIAAGIAIIHQELQYVPELSVMENLLLGHLPTRMGFVDKREAIRWTRENLARLGVDIDPQAKLRDLSIGQRQMVEICKAVLRDAAVIALDEPTSSLSHRETEILFKLVKDLRSQGKVLIYISHRLDEIFELCDGCTIFRDGRKVAEYNVLAEVTRDQLVSKMVGREISDIFDYRPRELGEPCFEVKGIQGARVPQPASFSVRRGEILGFFGLVGAGRSELMRLIYGADKRNGGEVKLADVRGSIDSIHAAIRAGLVFCPEDRKEQGIIGGRSVSENINISCRRHYRRWGFFVNDKAEAATAEGYIKLLRIKTPHRHQEIRFLSGGNQQKAILARWLAEQNLKVLIIDEPTRGIDVGAKNEIYQVLYQLAEKGVAIVMVSSELPEVLGVSDRIAVMCQGRITGELTRAEANEQKVLSLALPVSSAPAPATVQ</sequence>
<evidence type="ECO:0000313" key="12">
    <source>
        <dbReference type="EMBL" id="MBB5189320.1"/>
    </source>
</evidence>
<dbReference type="InterPro" id="IPR003439">
    <property type="entry name" value="ABC_transporter-like_ATP-bd"/>
</dbReference>